<comment type="caution">
    <text evidence="2">The sequence shown here is derived from an EMBL/GenBank/DDBJ whole genome shotgun (WGS) entry which is preliminary data.</text>
</comment>
<reference evidence="2 3" key="1">
    <citation type="journal article" date="2021" name="Cell Host Microbe">
        <title>in vivo commensal control of Clostridioides difficile virulence.</title>
        <authorList>
            <person name="Girinathan B.P."/>
            <person name="Dibenedetto N."/>
            <person name="Worley J.N."/>
            <person name="Peltier J."/>
            <person name="Arrieta-Ortiz M.L."/>
            <person name="Rupa Christinal Immanuel S."/>
            <person name="Lavin R."/>
            <person name="Delaney M.L."/>
            <person name="Cummins C."/>
            <person name="Hoffmann M."/>
            <person name="Luo Y."/>
            <person name="Gonzalez-Escalona N."/>
            <person name="Allard M."/>
            <person name="Onderdonk A.B."/>
            <person name="Gerber G.K."/>
            <person name="Sonenshein A.L."/>
            <person name="Baliga N."/>
            <person name="Dupuy B."/>
            <person name="Bry L."/>
        </authorList>
    </citation>
    <scope>NUCLEOTIDE SEQUENCE [LARGE SCALE GENOMIC DNA]</scope>
    <source>
        <strain evidence="2 3">DSM 599</strain>
    </source>
</reference>
<gene>
    <name evidence="2" type="ORF">K5V21_17630</name>
</gene>
<proteinExistence type="predicted"/>
<protein>
    <submittedName>
        <fullName evidence="2">DUF1294 domain-containing protein</fullName>
    </submittedName>
</protein>
<dbReference type="PIRSF" id="PIRSF002599">
    <property type="entry name" value="Cold_shock_A"/>
    <property type="match status" value="1"/>
</dbReference>
<dbReference type="Pfam" id="PF06961">
    <property type="entry name" value="DUF1294"/>
    <property type="match status" value="1"/>
</dbReference>
<keyword evidence="1" id="KW-1133">Transmembrane helix</keyword>
<keyword evidence="1" id="KW-0812">Transmembrane</keyword>
<keyword evidence="3" id="KW-1185">Reference proteome</keyword>
<dbReference type="EMBL" id="JAIKTU010000020">
    <property type="protein sequence ID" value="MBY0757256.1"/>
    <property type="molecule type" value="Genomic_DNA"/>
</dbReference>
<evidence type="ECO:0000256" key="1">
    <source>
        <dbReference type="SAM" id="Phobius"/>
    </source>
</evidence>
<feature type="transmembrane region" description="Helical" evidence="1">
    <location>
        <begin position="34"/>
        <end position="54"/>
    </location>
</feature>
<feature type="transmembrane region" description="Helical" evidence="1">
    <location>
        <begin position="6"/>
        <end position="22"/>
    </location>
</feature>
<accession>A0ABS7L2G1</accession>
<evidence type="ECO:0000313" key="3">
    <source>
        <dbReference type="Proteomes" id="UP001299068"/>
    </source>
</evidence>
<sequence length="84" mass="9882">MFITYILIVNILGYFLMFLDKQKAKKHKWRIPENTLMLVAIIGGSIGSIISMQTFRHKTKHIKFKFGIPIILILQVILLFLFFK</sequence>
<dbReference type="Proteomes" id="UP001299068">
    <property type="component" value="Unassembled WGS sequence"/>
</dbReference>
<dbReference type="InterPro" id="IPR012156">
    <property type="entry name" value="Cold_shock_CspA"/>
</dbReference>
<feature type="transmembrane region" description="Helical" evidence="1">
    <location>
        <begin position="66"/>
        <end position="83"/>
    </location>
</feature>
<name>A0ABS7L2G1_CLOSR</name>
<dbReference type="InterPro" id="IPR010718">
    <property type="entry name" value="DUF1294"/>
</dbReference>
<organism evidence="2 3">
    <name type="scientific">Clostridium sardiniense</name>
    <name type="common">Clostridium absonum</name>
    <dbReference type="NCBI Taxonomy" id="29369"/>
    <lineage>
        <taxon>Bacteria</taxon>
        <taxon>Bacillati</taxon>
        <taxon>Bacillota</taxon>
        <taxon>Clostridia</taxon>
        <taxon>Eubacteriales</taxon>
        <taxon>Clostridiaceae</taxon>
        <taxon>Clostridium</taxon>
    </lineage>
</organism>
<evidence type="ECO:0000313" key="2">
    <source>
        <dbReference type="EMBL" id="MBY0757256.1"/>
    </source>
</evidence>
<keyword evidence="1" id="KW-0472">Membrane</keyword>